<feature type="short sequence motif" description="Histidine triad motif" evidence="2 3">
    <location>
        <begin position="98"/>
        <end position="102"/>
    </location>
</feature>
<evidence type="ECO:0000256" key="1">
    <source>
        <dbReference type="PIRSR" id="PIRSR601310-1"/>
    </source>
</evidence>
<evidence type="ECO:0000313" key="6">
    <source>
        <dbReference type="Proteomes" id="UP000183508"/>
    </source>
</evidence>
<dbReference type="InterPro" id="IPR001310">
    <property type="entry name" value="Histidine_triad_HIT"/>
</dbReference>
<protein>
    <submittedName>
        <fullName evidence="5">Histidine triad (HIT) family protein</fullName>
    </submittedName>
</protein>
<accession>A0A1I7FNW8</accession>
<evidence type="ECO:0000256" key="3">
    <source>
        <dbReference type="PROSITE-ProRule" id="PRU00464"/>
    </source>
</evidence>
<dbReference type="STRING" id="392015.SAMN05421543_101366"/>
<evidence type="ECO:0000259" key="4">
    <source>
        <dbReference type="PROSITE" id="PS51084"/>
    </source>
</evidence>
<dbReference type="InterPro" id="IPR011146">
    <property type="entry name" value="HIT-like"/>
</dbReference>
<evidence type="ECO:0000256" key="2">
    <source>
        <dbReference type="PIRSR" id="PIRSR601310-3"/>
    </source>
</evidence>
<dbReference type="SUPFAM" id="SSF54197">
    <property type="entry name" value="HIT-like"/>
    <property type="match status" value="1"/>
</dbReference>
<dbReference type="PRINTS" id="PR00332">
    <property type="entry name" value="HISTRIAD"/>
</dbReference>
<dbReference type="GO" id="GO:0003824">
    <property type="term" value="F:catalytic activity"/>
    <property type="evidence" value="ECO:0007669"/>
    <property type="project" value="InterPro"/>
</dbReference>
<gene>
    <name evidence="5" type="ORF">SAMN05421543_101366</name>
</gene>
<feature type="domain" description="HIT" evidence="4">
    <location>
        <begin position="5"/>
        <end position="114"/>
    </location>
</feature>
<reference evidence="6" key="1">
    <citation type="submission" date="2016-10" db="EMBL/GenBank/DDBJ databases">
        <authorList>
            <person name="Varghese N."/>
        </authorList>
    </citation>
    <scope>NUCLEOTIDE SEQUENCE [LARGE SCALE GENOMIC DNA]</scope>
    <source>
        <strain evidence="6">DSM 17980</strain>
    </source>
</reference>
<dbReference type="eggNOG" id="COG0537">
    <property type="taxonomic scope" value="Bacteria"/>
</dbReference>
<sequence>MSDCIFCKIVAGELPSNTVFENDEVLAFHDIRPQAPVHVLIIPKRHIPSAHALTAEDAAVLGEIHQAARQIAEQLGVAEQGYRLVTNVGFHGQQTVPHLHYHLLGGRQLQWPPG</sequence>
<dbReference type="RefSeq" id="WP_074948944.1">
    <property type="nucleotide sequence ID" value="NZ_FPBV01000001.1"/>
</dbReference>
<dbReference type="InterPro" id="IPR036265">
    <property type="entry name" value="HIT-like_sf"/>
</dbReference>
<keyword evidence="6" id="KW-1185">Reference proteome</keyword>
<feature type="active site" description="Tele-AMP-histidine intermediate" evidence="1">
    <location>
        <position position="100"/>
    </location>
</feature>
<dbReference type="AlphaFoldDB" id="A0A1I7FNW8"/>
<dbReference type="PROSITE" id="PS51084">
    <property type="entry name" value="HIT_2"/>
    <property type="match status" value="1"/>
</dbReference>
<proteinExistence type="predicted"/>
<dbReference type="EMBL" id="FPBV01000001">
    <property type="protein sequence ID" value="SFU37838.1"/>
    <property type="molecule type" value="Genomic_DNA"/>
</dbReference>
<evidence type="ECO:0000313" key="5">
    <source>
        <dbReference type="EMBL" id="SFU37838.1"/>
    </source>
</evidence>
<dbReference type="Gene3D" id="3.30.428.10">
    <property type="entry name" value="HIT-like"/>
    <property type="match status" value="1"/>
</dbReference>
<organism evidence="5 6">
    <name type="scientific">Alicyclobacillus macrosporangiidus</name>
    <dbReference type="NCBI Taxonomy" id="392015"/>
    <lineage>
        <taxon>Bacteria</taxon>
        <taxon>Bacillati</taxon>
        <taxon>Bacillota</taxon>
        <taxon>Bacilli</taxon>
        <taxon>Bacillales</taxon>
        <taxon>Alicyclobacillaceae</taxon>
        <taxon>Alicyclobacillus</taxon>
    </lineage>
</organism>
<dbReference type="Pfam" id="PF11969">
    <property type="entry name" value="DcpS_C"/>
    <property type="match status" value="1"/>
</dbReference>
<name>A0A1I7FNW8_9BACL</name>
<dbReference type="PANTHER" id="PTHR23089">
    <property type="entry name" value="HISTIDINE TRIAD HIT PROTEIN"/>
    <property type="match status" value="1"/>
</dbReference>
<dbReference type="Proteomes" id="UP000183508">
    <property type="component" value="Unassembled WGS sequence"/>
</dbReference>
<dbReference type="CDD" id="cd01276">
    <property type="entry name" value="PKCI_related"/>
    <property type="match status" value="1"/>
</dbReference>
<dbReference type="OrthoDB" id="9784774at2"/>